<evidence type="ECO:0000256" key="1">
    <source>
        <dbReference type="ARBA" id="ARBA00009388"/>
    </source>
</evidence>
<dbReference type="InterPro" id="IPR013856">
    <property type="entry name" value="Peptidase_M4_domain"/>
</dbReference>
<keyword evidence="8" id="KW-0326">Glycosidase</keyword>
<evidence type="ECO:0000256" key="2">
    <source>
        <dbReference type="ARBA" id="ARBA00022670"/>
    </source>
</evidence>
<dbReference type="InterPro" id="IPR023612">
    <property type="entry name" value="Peptidase_M4"/>
</dbReference>
<dbReference type="InterPro" id="IPR036116">
    <property type="entry name" value="FN3_sf"/>
</dbReference>
<evidence type="ECO:0000313" key="13">
    <source>
        <dbReference type="EMBL" id="MBL7257263.1"/>
    </source>
</evidence>
<dbReference type="InterPro" id="IPR001570">
    <property type="entry name" value="Peptidase_M4_C_domain"/>
</dbReference>
<keyword evidence="5" id="KW-0378">Hydrolase</keyword>
<feature type="compositionally biased region" description="Polar residues" evidence="10">
    <location>
        <begin position="30"/>
        <end position="40"/>
    </location>
</feature>
<keyword evidence="6" id="KW-0862">Zinc</keyword>
<feature type="domain" description="Fibronectin type-III" evidence="12">
    <location>
        <begin position="742"/>
        <end position="838"/>
    </location>
</feature>
<dbReference type="Gene3D" id="2.60.40.10">
    <property type="entry name" value="Immunoglobulins"/>
    <property type="match status" value="3"/>
</dbReference>
<feature type="region of interest" description="Disordered" evidence="10">
    <location>
        <begin position="27"/>
        <end position="72"/>
    </location>
</feature>
<evidence type="ECO:0000256" key="4">
    <source>
        <dbReference type="ARBA" id="ARBA00022729"/>
    </source>
</evidence>
<dbReference type="Pfam" id="PF00041">
    <property type="entry name" value="fn3"/>
    <property type="match status" value="1"/>
</dbReference>
<comment type="caution">
    <text evidence="13">The sequence shown here is derived from an EMBL/GenBank/DDBJ whole genome shotgun (WGS) entry which is preliminary data.</text>
</comment>
<dbReference type="PANTHER" id="PTHR33794:SF1">
    <property type="entry name" value="BACILLOLYSIN"/>
    <property type="match status" value="1"/>
</dbReference>
<dbReference type="Pfam" id="PF07504">
    <property type="entry name" value="FTP"/>
    <property type="match status" value="1"/>
</dbReference>
<dbReference type="Gene3D" id="3.10.450.490">
    <property type="match status" value="1"/>
</dbReference>
<proteinExistence type="inferred from homology"/>
<keyword evidence="2" id="KW-0645">Protease</keyword>
<feature type="chain" id="PRO_5045442332" evidence="11">
    <location>
        <begin position="28"/>
        <end position="1017"/>
    </location>
</feature>
<sequence>MTVRRSHARIIVATVTAAALIGAGTYAAVSSPSPSGQTPAPDTVAAGRATPAPSRAPVEAGRSTPPAAEPAQVDAAAKVVRNNKKAVRAVAGEKYQARDVVVDQDGDRHVRFDRTWHGLDVLGGDFVVHTSGTGELTGATVAQDAAIDVSRKPKVAKATAVKVAKKQPAEARLVVDAHAGKPALAWEVTVADRRVVIVDATTGKTRRTYDLVHTADTSTGHGMHNGDVKLSTTRTGEGAFDLTDPDRGGGSTRDALNSTDPPTEANSRAFTDADDVWGDGTMADRATAGADVHYGMARTWDYFADTFGRAGVNGDGKGTTAYVHHDVNEANASWNDRCACVMFGDGDGSRKPFTSLDIVGHELAHGVTFRTAGLVYAGESGGLNEATSDIFGTLVEFAADNPADEPDYLVAEMTGPEPLRRMDEPTRVGRSVSCWTPTIKDLDVHRSSGIANKFFYNLAVGSGTTQWGSSTPCGGAAPVTGIGNAAAGAVWYRALTTYMVSSTDFAGARTATLQAATDLYGADSAELSSVQAAWLAVGVDGSGTVPPSTTAPVIDPVEFPLGHIGTAVQHQLTGRDPQGQSIVWSATDLPPGLTITPEGLISGVPTEKIRSVVRIEATDPDGNRTGLTAPPWHIKGPPAPVSPLPASRAFNVGTEVSFFSRFDDYPDYYLNDDKPVTVETSGLPDGLTATAAPDPDLTFMTKVTVTGTPTKEGTGTIRYTVTDDDGETAVFTQPYTVSSALPPLTPTGYVLPSDTNGTAVVAWDSPPGGPPVTGYVVRVTPGSERVLPATTRTLTLPGLDTKQTYEISIRARGTAVDSAEKVLKLEPSGATVTLSPPSLIVAHGSAVTLSGTVTPAPANAKVVVEQKPATATTWTQVGTVTAGATGAWSRTVNPTVTTAYRASYVPARSGLWTATSPTSTITVRYAVTVTPSTLSTTANKTVTFTGTVRPATAGVQASLQRYTDGAWVTIQSTQITAAGNYSIARAFARGTWNLRVVATGGGTNAYGYTSALKLTVS</sequence>
<dbReference type="PROSITE" id="PS50853">
    <property type="entry name" value="FN3"/>
    <property type="match status" value="1"/>
</dbReference>
<dbReference type="InterPro" id="IPR027268">
    <property type="entry name" value="Peptidase_M4/M1_CTD_sf"/>
</dbReference>
<dbReference type="InterPro" id="IPR011096">
    <property type="entry name" value="FTP_domain"/>
</dbReference>
<dbReference type="RefSeq" id="WP_202993842.1">
    <property type="nucleotide sequence ID" value="NZ_JAENHO010000006.1"/>
</dbReference>
<dbReference type="SUPFAM" id="SSF55486">
    <property type="entry name" value="Metalloproteases ('zincins'), catalytic domain"/>
    <property type="match status" value="1"/>
</dbReference>
<dbReference type="EMBL" id="JAENHO010000006">
    <property type="protein sequence ID" value="MBL7257263.1"/>
    <property type="molecule type" value="Genomic_DNA"/>
</dbReference>
<dbReference type="Proteomes" id="UP000598996">
    <property type="component" value="Unassembled WGS sequence"/>
</dbReference>
<dbReference type="SUPFAM" id="SSF49265">
    <property type="entry name" value="Fibronectin type III"/>
    <property type="match status" value="1"/>
</dbReference>
<evidence type="ECO:0000256" key="11">
    <source>
        <dbReference type="SAM" id="SignalP"/>
    </source>
</evidence>
<dbReference type="CDD" id="cd09597">
    <property type="entry name" value="M4_TLP"/>
    <property type="match status" value="1"/>
</dbReference>
<keyword evidence="3" id="KW-0479">Metal-binding</keyword>
<dbReference type="Gene3D" id="1.10.390.10">
    <property type="entry name" value="Neutral Protease Domain 2"/>
    <property type="match status" value="1"/>
</dbReference>
<evidence type="ECO:0000259" key="12">
    <source>
        <dbReference type="PROSITE" id="PS50853"/>
    </source>
</evidence>
<gene>
    <name evidence="13" type="ORF">JKJ07_23485</name>
</gene>
<evidence type="ECO:0000256" key="6">
    <source>
        <dbReference type="ARBA" id="ARBA00022833"/>
    </source>
</evidence>
<reference evidence="13 14" key="1">
    <citation type="submission" date="2021-01" db="EMBL/GenBank/DDBJ databases">
        <title>Actinoplanes sp. nov. LDG1-01 isolated from lichen.</title>
        <authorList>
            <person name="Saeng-In P."/>
            <person name="Phongsopitanun W."/>
            <person name="Kanchanasin P."/>
            <person name="Yuki M."/>
            <person name="Kudo T."/>
            <person name="Ohkuma M."/>
            <person name="Tanasupawat S."/>
        </authorList>
    </citation>
    <scope>NUCLEOTIDE SEQUENCE [LARGE SCALE GENOMIC DNA]</scope>
    <source>
        <strain evidence="13 14">LDG1-01</strain>
    </source>
</reference>
<keyword evidence="4 11" id="KW-0732">Signal</keyword>
<dbReference type="PRINTS" id="PR00730">
    <property type="entry name" value="THERMOLYSIN"/>
</dbReference>
<evidence type="ECO:0000256" key="10">
    <source>
        <dbReference type="SAM" id="MobiDB-lite"/>
    </source>
</evidence>
<dbReference type="InterPro" id="IPR003961">
    <property type="entry name" value="FN3_dom"/>
</dbReference>
<dbReference type="Pfam" id="PF02868">
    <property type="entry name" value="Peptidase_M4_C"/>
    <property type="match status" value="1"/>
</dbReference>
<evidence type="ECO:0000313" key="14">
    <source>
        <dbReference type="Proteomes" id="UP000598996"/>
    </source>
</evidence>
<dbReference type="PANTHER" id="PTHR33794">
    <property type="entry name" value="BACILLOLYSIN"/>
    <property type="match status" value="1"/>
</dbReference>
<dbReference type="InterPro" id="IPR013783">
    <property type="entry name" value="Ig-like_fold"/>
</dbReference>
<keyword evidence="9" id="KW-0624">Polysaccharide degradation</keyword>
<evidence type="ECO:0000256" key="3">
    <source>
        <dbReference type="ARBA" id="ARBA00022723"/>
    </source>
</evidence>
<evidence type="ECO:0000256" key="9">
    <source>
        <dbReference type="ARBA" id="ARBA00023326"/>
    </source>
</evidence>
<protein>
    <submittedName>
        <fullName evidence="13">M4 family metallopeptidase</fullName>
    </submittedName>
</protein>
<feature type="signal peptide" evidence="11">
    <location>
        <begin position="1"/>
        <end position="27"/>
    </location>
</feature>
<accession>A0ABS1VRR9</accession>
<feature type="region of interest" description="Disordered" evidence="10">
    <location>
        <begin position="220"/>
        <end position="274"/>
    </location>
</feature>
<dbReference type="CDD" id="cd00063">
    <property type="entry name" value="FN3"/>
    <property type="match status" value="1"/>
</dbReference>
<dbReference type="Pfam" id="PF01447">
    <property type="entry name" value="Peptidase_M4"/>
    <property type="match status" value="1"/>
</dbReference>
<dbReference type="Gene3D" id="3.10.170.10">
    <property type="match status" value="1"/>
</dbReference>
<comment type="similarity">
    <text evidence="1">Belongs to the peptidase M4 family.</text>
</comment>
<keyword evidence="9" id="KW-0119">Carbohydrate metabolism</keyword>
<evidence type="ECO:0000256" key="7">
    <source>
        <dbReference type="ARBA" id="ARBA00023049"/>
    </source>
</evidence>
<organism evidence="13 14">
    <name type="scientific">Paractinoplanes lichenicola</name>
    <dbReference type="NCBI Taxonomy" id="2802976"/>
    <lineage>
        <taxon>Bacteria</taxon>
        <taxon>Bacillati</taxon>
        <taxon>Actinomycetota</taxon>
        <taxon>Actinomycetes</taxon>
        <taxon>Micromonosporales</taxon>
        <taxon>Micromonosporaceae</taxon>
        <taxon>Paractinoplanes</taxon>
    </lineage>
</organism>
<keyword evidence="14" id="KW-1185">Reference proteome</keyword>
<dbReference type="InterPro" id="IPR050728">
    <property type="entry name" value="Zinc_Metalloprotease_M4"/>
</dbReference>
<feature type="compositionally biased region" description="Polar residues" evidence="10">
    <location>
        <begin position="254"/>
        <end position="269"/>
    </location>
</feature>
<evidence type="ECO:0000256" key="5">
    <source>
        <dbReference type="ARBA" id="ARBA00022801"/>
    </source>
</evidence>
<keyword evidence="7" id="KW-0482">Metalloprotease</keyword>
<name>A0ABS1VRR9_9ACTN</name>
<dbReference type="SMART" id="SM00060">
    <property type="entry name" value="FN3"/>
    <property type="match status" value="1"/>
</dbReference>
<evidence type="ECO:0000256" key="8">
    <source>
        <dbReference type="ARBA" id="ARBA00023295"/>
    </source>
</evidence>